<dbReference type="Pfam" id="PF00642">
    <property type="entry name" value="zf-CCCH"/>
    <property type="match status" value="1"/>
</dbReference>
<keyword evidence="4 5" id="KW-0862">Zinc</keyword>
<keyword evidence="3 5" id="KW-0863">Zinc-finger</keyword>
<feature type="domain" description="C3H1-type" evidence="7">
    <location>
        <begin position="96"/>
        <end position="123"/>
    </location>
</feature>
<dbReference type="GO" id="GO:0002181">
    <property type="term" value="P:cytoplasmic translation"/>
    <property type="evidence" value="ECO:0007669"/>
    <property type="project" value="TreeGrafter"/>
</dbReference>
<evidence type="ECO:0000256" key="5">
    <source>
        <dbReference type="PROSITE-ProRule" id="PRU00723"/>
    </source>
</evidence>
<proteinExistence type="inferred from homology"/>
<evidence type="ECO:0000256" key="2">
    <source>
        <dbReference type="ARBA" id="ARBA00022723"/>
    </source>
</evidence>
<evidence type="ECO:0000259" key="7">
    <source>
        <dbReference type="PROSITE" id="PS50103"/>
    </source>
</evidence>
<dbReference type="PANTHER" id="PTHR12681:SF0">
    <property type="entry name" value="ZINC FINGER CCCH DOMAIN-CONTAINING PROTEIN 15"/>
    <property type="match status" value="1"/>
</dbReference>
<dbReference type="InterPro" id="IPR000571">
    <property type="entry name" value="Znf_CCCH"/>
</dbReference>
<dbReference type="Proteomes" id="UP001283361">
    <property type="component" value="Unassembled WGS sequence"/>
</dbReference>
<comment type="similarity">
    <text evidence="1">Belongs to the ZC3H15/TMA46 family.</text>
</comment>
<dbReference type="PROSITE" id="PS50103">
    <property type="entry name" value="ZF_C3H1"/>
    <property type="match status" value="2"/>
</dbReference>
<dbReference type="EMBL" id="JAWDGP010002614">
    <property type="protein sequence ID" value="KAK3781615.1"/>
    <property type="molecule type" value="Genomic_DNA"/>
</dbReference>
<dbReference type="SUPFAM" id="SSF90229">
    <property type="entry name" value="CCCH zinc finger"/>
    <property type="match status" value="1"/>
</dbReference>
<accession>A0AAE1A5V2</accession>
<evidence type="ECO:0000256" key="4">
    <source>
        <dbReference type="ARBA" id="ARBA00022833"/>
    </source>
</evidence>
<evidence type="ECO:0000256" key="6">
    <source>
        <dbReference type="SAM" id="MobiDB-lite"/>
    </source>
</evidence>
<dbReference type="Pfam" id="PF16543">
    <property type="entry name" value="DFRP_C"/>
    <property type="match status" value="1"/>
</dbReference>
<feature type="region of interest" description="Disordered" evidence="6">
    <location>
        <begin position="1"/>
        <end position="27"/>
    </location>
</feature>
<dbReference type="AlphaFoldDB" id="A0AAE1A5V2"/>
<feature type="region of interest" description="Disordered" evidence="6">
    <location>
        <begin position="48"/>
        <end position="76"/>
    </location>
</feature>
<organism evidence="8 9">
    <name type="scientific">Elysia crispata</name>
    <name type="common">lettuce slug</name>
    <dbReference type="NCBI Taxonomy" id="231223"/>
    <lineage>
        <taxon>Eukaryota</taxon>
        <taxon>Metazoa</taxon>
        <taxon>Spiralia</taxon>
        <taxon>Lophotrochozoa</taxon>
        <taxon>Mollusca</taxon>
        <taxon>Gastropoda</taxon>
        <taxon>Heterobranchia</taxon>
        <taxon>Euthyneura</taxon>
        <taxon>Panpulmonata</taxon>
        <taxon>Sacoglossa</taxon>
        <taxon>Placobranchoidea</taxon>
        <taxon>Plakobranchidae</taxon>
        <taxon>Elysia</taxon>
    </lineage>
</organism>
<dbReference type="InterPro" id="IPR036855">
    <property type="entry name" value="Znf_CCCH_sf"/>
</dbReference>
<feature type="domain" description="C3H1-type" evidence="7">
    <location>
        <begin position="167"/>
        <end position="204"/>
    </location>
</feature>
<gene>
    <name evidence="8" type="ORF">RRG08_029279</name>
</gene>
<comment type="caution">
    <text evidence="8">The sequence shown here is derived from an EMBL/GenBank/DDBJ whole genome shotgun (WGS) entry which is preliminary data.</text>
</comment>
<keyword evidence="9" id="KW-1185">Reference proteome</keyword>
<feature type="zinc finger region" description="C3H1-type" evidence="5">
    <location>
        <begin position="167"/>
        <end position="204"/>
    </location>
</feature>
<dbReference type="GO" id="GO:0008270">
    <property type="term" value="F:zinc ion binding"/>
    <property type="evidence" value="ECO:0007669"/>
    <property type="project" value="UniProtKB-KW"/>
</dbReference>
<dbReference type="SMART" id="SM00356">
    <property type="entry name" value="ZnF_C3H1"/>
    <property type="match status" value="2"/>
</dbReference>
<keyword evidence="2 5" id="KW-0479">Metal-binding</keyword>
<evidence type="ECO:0000256" key="3">
    <source>
        <dbReference type="ARBA" id="ARBA00022771"/>
    </source>
</evidence>
<dbReference type="Gene3D" id="6.20.400.10">
    <property type="match status" value="1"/>
</dbReference>
<dbReference type="Gene3D" id="4.10.1000.10">
    <property type="entry name" value="Zinc finger, CCCH-type"/>
    <property type="match status" value="1"/>
</dbReference>
<evidence type="ECO:0000313" key="9">
    <source>
        <dbReference type="Proteomes" id="UP001283361"/>
    </source>
</evidence>
<feature type="compositionally biased region" description="Basic and acidic residues" evidence="6">
    <location>
        <begin position="64"/>
        <end position="76"/>
    </location>
</feature>
<feature type="zinc finger region" description="C3H1-type" evidence="5">
    <location>
        <begin position="96"/>
        <end position="123"/>
    </location>
</feature>
<name>A0AAE1A5V2_9GAST</name>
<dbReference type="PANTHER" id="PTHR12681">
    <property type="entry name" value="ZINC FINGER-CONTAINING PROTEIN P48ZNF"/>
    <property type="match status" value="1"/>
</dbReference>
<protein>
    <recommendedName>
        <fullName evidence="7">C3H1-type domain-containing protein</fullName>
    </recommendedName>
</protein>
<evidence type="ECO:0000256" key="1">
    <source>
        <dbReference type="ARBA" id="ARBA00010043"/>
    </source>
</evidence>
<reference evidence="8" key="1">
    <citation type="journal article" date="2023" name="G3 (Bethesda)">
        <title>A reference genome for the long-term kleptoplast-retaining sea slug Elysia crispata morphotype clarki.</title>
        <authorList>
            <person name="Eastman K.E."/>
            <person name="Pendleton A.L."/>
            <person name="Shaikh M.A."/>
            <person name="Suttiyut T."/>
            <person name="Ogas R."/>
            <person name="Tomko P."/>
            <person name="Gavelis G."/>
            <person name="Widhalm J.R."/>
            <person name="Wisecaver J.H."/>
        </authorList>
    </citation>
    <scope>NUCLEOTIDE SEQUENCE</scope>
    <source>
        <strain evidence="8">ECLA1</strain>
    </source>
</reference>
<dbReference type="GO" id="GO:0005829">
    <property type="term" value="C:cytosol"/>
    <property type="evidence" value="ECO:0007669"/>
    <property type="project" value="TreeGrafter"/>
</dbReference>
<evidence type="ECO:0000313" key="8">
    <source>
        <dbReference type="EMBL" id="KAK3781615.1"/>
    </source>
</evidence>
<sequence length="443" mass="49465">MPPKKKAAEPSKKTEQKKKEKIIEDKTFGLKNKKGTKQQKFIKNVTQQVTHGNVKASRLQQQEQQDKATKKDEKKKLQEEINALFKPVQIVSKGADPKSVLCAFYKQGQCSKGDKCKFSHDLTIERKGEKRNIYEDKKDESTMESWDEATLEDVIKKKHGESDKAKPKTGIICKHFLDAVESNKYGWFWECPAGPKCIYRHCLPPGFVLKKDKVKDEKEDQISIEELVETERAALGVDVTKVTLESFLKWKERKRKEKQEKRVADQEKKKADYKAGRTVGISGRQMFEFNPELMLGDDDEADEGVIERETEEGEEDTKCFEVTDDLWKMAATEVDNSGTQATADRLAANALVNGHNDESGKLDEAAALPSAASGSLSSAQSRLQQEETDAAIALAVSATLNGAVGGEVAGGEGLDIDEDLFAGEDIDLIEEDLETLDLQDEES</sequence>
<dbReference type="InterPro" id="IPR032378">
    <property type="entry name" value="ZC3H15/TMA46_C"/>
</dbReference>
<dbReference type="GO" id="GO:0003729">
    <property type="term" value="F:mRNA binding"/>
    <property type="evidence" value="ECO:0007669"/>
    <property type="project" value="TreeGrafter"/>
</dbReference>